<accession>A0A8E2ERK7</accession>
<dbReference type="OrthoDB" id="301415at2759"/>
<feature type="compositionally biased region" description="Low complexity" evidence="1">
    <location>
        <begin position="449"/>
        <end position="461"/>
    </location>
</feature>
<evidence type="ECO:0000256" key="2">
    <source>
        <dbReference type="SAM" id="SignalP"/>
    </source>
</evidence>
<evidence type="ECO:0000313" key="5">
    <source>
        <dbReference type="Proteomes" id="UP000250140"/>
    </source>
</evidence>
<dbReference type="InterPro" id="IPR036465">
    <property type="entry name" value="vWFA_dom_sf"/>
</dbReference>
<evidence type="ECO:0000259" key="3">
    <source>
        <dbReference type="PROSITE" id="PS50234"/>
    </source>
</evidence>
<name>A0A8E2ERK7_9PEZI</name>
<dbReference type="InterPro" id="IPR002035">
    <property type="entry name" value="VWF_A"/>
</dbReference>
<reference evidence="4 5" key="1">
    <citation type="journal article" date="2016" name="Nat. Commun.">
        <title>Ectomycorrhizal ecology is imprinted in the genome of the dominant symbiotic fungus Cenococcum geophilum.</title>
        <authorList>
            <consortium name="DOE Joint Genome Institute"/>
            <person name="Peter M."/>
            <person name="Kohler A."/>
            <person name="Ohm R.A."/>
            <person name="Kuo A."/>
            <person name="Krutzmann J."/>
            <person name="Morin E."/>
            <person name="Arend M."/>
            <person name="Barry K.W."/>
            <person name="Binder M."/>
            <person name="Choi C."/>
            <person name="Clum A."/>
            <person name="Copeland A."/>
            <person name="Grisel N."/>
            <person name="Haridas S."/>
            <person name="Kipfer T."/>
            <person name="LaButti K."/>
            <person name="Lindquist E."/>
            <person name="Lipzen A."/>
            <person name="Maire R."/>
            <person name="Meier B."/>
            <person name="Mihaltcheva S."/>
            <person name="Molinier V."/>
            <person name="Murat C."/>
            <person name="Poggeler S."/>
            <person name="Quandt C.A."/>
            <person name="Sperisen C."/>
            <person name="Tritt A."/>
            <person name="Tisserant E."/>
            <person name="Crous P.W."/>
            <person name="Henrissat B."/>
            <person name="Nehls U."/>
            <person name="Egli S."/>
            <person name="Spatafora J.W."/>
            <person name="Grigoriev I.V."/>
            <person name="Martin F.M."/>
        </authorList>
    </citation>
    <scope>NUCLEOTIDE SEQUENCE [LARGE SCALE GENOMIC DNA]</scope>
    <source>
        <strain evidence="4 5">CBS 207.34</strain>
    </source>
</reference>
<dbReference type="PROSITE" id="PS50234">
    <property type="entry name" value="VWFA"/>
    <property type="match status" value="1"/>
</dbReference>
<gene>
    <name evidence="4" type="ORF">AOQ84DRAFT_325997</name>
</gene>
<dbReference type="AlphaFoldDB" id="A0A8E2ERK7"/>
<dbReference type="CDD" id="cd00198">
    <property type="entry name" value="vWFA"/>
    <property type="match status" value="1"/>
</dbReference>
<dbReference type="Proteomes" id="UP000250140">
    <property type="component" value="Unassembled WGS sequence"/>
</dbReference>
<dbReference type="EMBL" id="KV750745">
    <property type="protein sequence ID" value="OCL03398.1"/>
    <property type="molecule type" value="Genomic_DNA"/>
</dbReference>
<dbReference type="SUPFAM" id="SSF53300">
    <property type="entry name" value="vWA-like"/>
    <property type="match status" value="1"/>
</dbReference>
<feature type="region of interest" description="Disordered" evidence="1">
    <location>
        <begin position="696"/>
        <end position="720"/>
    </location>
</feature>
<sequence length="720" mass="75414">MKFSFIACLSLAAITSASPLVPRGQPTCKNLQAASNNGDRKIGIVIDSSGSMADTDPDNLRLVAGRAVNDWLITSKEASGSKKEDLVTVVSFSDVASLLYPLGDPSGADSVFSQIGADGGTFIAGGVDMASSELTKSGHGATANRSGIVVFTDGEDSDTITLVESINNCSSLGIRVSFGFLTYDASFQDPSVLTAILDTGGMYATIDGATAQNSFVNLMLVHGLTDDDNPSTKDSSTLVNGLSLATALSGSDSTLIYSAQANERLTFTITSVTAGDLDVTANDANGKQLGKTSVFSNFTNTLVVKAATSGDMKLQVATTSEQVNGLFIIGVNSSIPIENCTLAQSDSGGGLTAGAKAGIGISVPLILGLIGAGSFFLWKYWKGIPTTGSSPPAYTPGQPQMDPTYKHPMVQTSPAMPTPQPTNTHPGWAMPPPVHPPGKGGKPGKDGDPNQPQNDGNNPQNYNQSDPPNQTDPSQQQPNYNQPDPSHPNQADPSHPAQADPSHPNQVDPSHPNQADPSHPNQYDPSHPNQADPSHPNQADPPPNHNGTDPSQPGQNPTQNPPHNPHHPHRLPRFRLFGRRKKSDEQQQQQQPQYVPAGNVAVVGGAVSPPQQYSGTATIAGGVVAPQAQQYAAPVPQQQVQQYAAPVSQPQVQQYAAPMSQPQVQQYSAPVSAMPPQQPHNVSPLLQHAELASPVDGTVISPVGPPPIHRRPVGEAELQN</sequence>
<dbReference type="Gene3D" id="3.40.50.410">
    <property type="entry name" value="von Willebrand factor, type A domain"/>
    <property type="match status" value="1"/>
</dbReference>
<feature type="compositionally biased region" description="Polar residues" evidence="1">
    <location>
        <begin position="462"/>
        <end position="492"/>
    </location>
</feature>
<feature type="chain" id="PRO_5034773387" description="VWFA domain-containing protein" evidence="2">
    <location>
        <begin position="18"/>
        <end position="720"/>
    </location>
</feature>
<protein>
    <recommendedName>
        <fullName evidence="3">VWFA domain-containing protein</fullName>
    </recommendedName>
</protein>
<feature type="signal peptide" evidence="2">
    <location>
        <begin position="1"/>
        <end position="17"/>
    </location>
</feature>
<feature type="compositionally biased region" description="Low complexity" evidence="1">
    <location>
        <begin position="586"/>
        <end position="597"/>
    </location>
</feature>
<dbReference type="Pfam" id="PF13519">
    <property type="entry name" value="VWA_2"/>
    <property type="match status" value="1"/>
</dbReference>
<dbReference type="SMART" id="SM00327">
    <property type="entry name" value="VWA"/>
    <property type="match status" value="1"/>
</dbReference>
<feature type="compositionally biased region" description="Polar residues" evidence="1">
    <location>
        <begin position="410"/>
        <end position="425"/>
    </location>
</feature>
<feature type="compositionally biased region" description="Polar residues" evidence="1">
    <location>
        <begin position="503"/>
        <end position="537"/>
    </location>
</feature>
<feature type="compositionally biased region" description="Basic residues" evidence="1">
    <location>
        <begin position="564"/>
        <end position="581"/>
    </location>
</feature>
<evidence type="ECO:0000313" key="4">
    <source>
        <dbReference type="EMBL" id="OCL03398.1"/>
    </source>
</evidence>
<keyword evidence="5" id="KW-1185">Reference proteome</keyword>
<proteinExistence type="predicted"/>
<organism evidence="4 5">
    <name type="scientific">Glonium stellatum</name>
    <dbReference type="NCBI Taxonomy" id="574774"/>
    <lineage>
        <taxon>Eukaryota</taxon>
        <taxon>Fungi</taxon>
        <taxon>Dikarya</taxon>
        <taxon>Ascomycota</taxon>
        <taxon>Pezizomycotina</taxon>
        <taxon>Dothideomycetes</taxon>
        <taxon>Pleosporomycetidae</taxon>
        <taxon>Gloniales</taxon>
        <taxon>Gloniaceae</taxon>
        <taxon>Glonium</taxon>
    </lineage>
</organism>
<feature type="region of interest" description="Disordered" evidence="1">
    <location>
        <begin position="391"/>
        <end position="597"/>
    </location>
</feature>
<feature type="domain" description="VWFA" evidence="3">
    <location>
        <begin position="41"/>
        <end position="176"/>
    </location>
</feature>
<keyword evidence="2" id="KW-0732">Signal</keyword>
<evidence type="ECO:0000256" key="1">
    <source>
        <dbReference type="SAM" id="MobiDB-lite"/>
    </source>
</evidence>